<reference evidence="6 7" key="1">
    <citation type="submission" date="2018-09" db="EMBL/GenBank/DDBJ databases">
        <title>Roseovarius spongiae sp. nov., isolated from a marine sponge.</title>
        <authorList>
            <person name="Zhuang L."/>
            <person name="Luo L."/>
        </authorList>
    </citation>
    <scope>NUCLEOTIDE SEQUENCE [LARGE SCALE GENOMIC DNA]</scope>
    <source>
        <strain evidence="6 7">HN-E21</strain>
    </source>
</reference>
<dbReference type="InterPro" id="IPR019546">
    <property type="entry name" value="TAT_signal_bac_arc"/>
</dbReference>
<feature type="domain" description="Solute-binding protein family 5" evidence="5">
    <location>
        <begin position="85"/>
        <end position="435"/>
    </location>
</feature>
<dbReference type="GO" id="GO:1904680">
    <property type="term" value="F:peptide transmembrane transporter activity"/>
    <property type="evidence" value="ECO:0007669"/>
    <property type="project" value="TreeGrafter"/>
</dbReference>
<proteinExistence type="inferred from homology"/>
<evidence type="ECO:0000256" key="3">
    <source>
        <dbReference type="ARBA" id="ARBA00022448"/>
    </source>
</evidence>
<evidence type="ECO:0000256" key="1">
    <source>
        <dbReference type="ARBA" id="ARBA00004418"/>
    </source>
</evidence>
<dbReference type="InterPro" id="IPR000914">
    <property type="entry name" value="SBP_5_dom"/>
</dbReference>
<comment type="subcellular location">
    <subcellularLocation>
        <location evidence="1">Periplasm</location>
    </subcellularLocation>
</comment>
<organism evidence="6 7">
    <name type="scientific">Roseovarius spongiae</name>
    <dbReference type="NCBI Taxonomy" id="2320272"/>
    <lineage>
        <taxon>Bacteria</taxon>
        <taxon>Pseudomonadati</taxon>
        <taxon>Pseudomonadota</taxon>
        <taxon>Alphaproteobacteria</taxon>
        <taxon>Rhodobacterales</taxon>
        <taxon>Roseobacteraceae</taxon>
        <taxon>Roseovarius</taxon>
    </lineage>
</organism>
<comment type="similarity">
    <text evidence="2">Belongs to the bacterial solute-binding protein 5 family.</text>
</comment>
<dbReference type="CDD" id="cd08503">
    <property type="entry name" value="PBP2_NikA_DppA_OppA_like_17"/>
    <property type="match status" value="1"/>
</dbReference>
<dbReference type="GO" id="GO:0015833">
    <property type="term" value="P:peptide transport"/>
    <property type="evidence" value="ECO:0007669"/>
    <property type="project" value="TreeGrafter"/>
</dbReference>
<evidence type="ECO:0000259" key="5">
    <source>
        <dbReference type="Pfam" id="PF00496"/>
    </source>
</evidence>
<dbReference type="AlphaFoldDB" id="A0A3A8B5J2"/>
<dbReference type="NCBIfam" id="TIGR01409">
    <property type="entry name" value="TAT_signal_seq"/>
    <property type="match status" value="1"/>
</dbReference>
<dbReference type="RefSeq" id="WP_121165844.1">
    <property type="nucleotide sequence ID" value="NZ_RAPE01000002.1"/>
</dbReference>
<sequence>MTLVKGGMFDRRGFLKTTAVAAAASALPLGGAMAEPKRGGHLRVAKGHGQTTDTLDPGQWENGYMIALSFGVHGRLTEVAQDGSVQPELAESWEASDDASEWRFKLRKGVTFHSGKPVTVEDVVASINHHRGEDSTSAAGPIVAPIQELTTEGDDTVIFKLDGGNADFPFILTDYHLAICPAKEGGGIDWKSGDGCGAYVLKDFNAGVSSQFERNENHWRDDVGWFDSIETLVVVDQNARTTALVSGDVHAIDKVDLKSAGLLERNKAIKIESIAGTQHYTFAMTVTKDPFTDNNIRQALKYAINREELVEKILFGYGSVGNDHPIGPGQRYFNSELEQKVYDPDKAKWYLKEAGVDSVSVQLSASDAAYPGAVDAAVLYQASAKTAGINIDVKREANDGYWSDIWMKKPFTAVYWGGRPVEDQMFATAYKCGADWNDTFWCNERFEELMVKARAELDDAKRREMYFEMQDILANQGGAIIPMFANYVFAITDKIGHGEYASNWDMDGERWMERWWFA</sequence>
<dbReference type="PANTHER" id="PTHR30290">
    <property type="entry name" value="PERIPLASMIC BINDING COMPONENT OF ABC TRANSPORTER"/>
    <property type="match status" value="1"/>
</dbReference>
<dbReference type="PANTHER" id="PTHR30290:SF10">
    <property type="entry name" value="PERIPLASMIC OLIGOPEPTIDE-BINDING PROTEIN-RELATED"/>
    <property type="match status" value="1"/>
</dbReference>
<gene>
    <name evidence="6" type="ORF">D6850_08545</name>
</gene>
<dbReference type="PIRSF" id="PIRSF002741">
    <property type="entry name" value="MppA"/>
    <property type="match status" value="1"/>
</dbReference>
<dbReference type="EMBL" id="RAPE01000002">
    <property type="protein sequence ID" value="RKF14906.1"/>
    <property type="molecule type" value="Genomic_DNA"/>
</dbReference>
<dbReference type="Gene3D" id="3.90.76.10">
    <property type="entry name" value="Dipeptide-binding Protein, Domain 1"/>
    <property type="match status" value="1"/>
</dbReference>
<keyword evidence="3" id="KW-0813">Transport</keyword>
<dbReference type="OrthoDB" id="9803988at2"/>
<dbReference type="GO" id="GO:0043190">
    <property type="term" value="C:ATP-binding cassette (ABC) transporter complex"/>
    <property type="evidence" value="ECO:0007669"/>
    <property type="project" value="InterPro"/>
</dbReference>
<keyword evidence="7" id="KW-1185">Reference proteome</keyword>
<comment type="caution">
    <text evidence="6">The sequence shown here is derived from an EMBL/GenBank/DDBJ whole genome shotgun (WGS) entry which is preliminary data.</text>
</comment>
<dbReference type="Gene3D" id="3.10.105.10">
    <property type="entry name" value="Dipeptide-binding Protein, Domain 3"/>
    <property type="match status" value="1"/>
</dbReference>
<evidence type="ECO:0000256" key="4">
    <source>
        <dbReference type="ARBA" id="ARBA00022729"/>
    </source>
</evidence>
<name>A0A3A8B5J2_9RHOB</name>
<evidence type="ECO:0000313" key="7">
    <source>
        <dbReference type="Proteomes" id="UP000281128"/>
    </source>
</evidence>
<evidence type="ECO:0000313" key="6">
    <source>
        <dbReference type="EMBL" id="RKF14906.1"/>
    </source>
</evidence>
<dbReference type="InterPro" id="IPR039424">
    <property type="entry name" value="SBP_5"/>
</dbReference>
<evidence type="ECO:0000256" key="2">
    <source>
        <dbReference type="ARBA" id="ARBA00005695"/>
    </source>
</evidence>
<dbReference type="SUPFAM" id="SSF53850">
    <property type="entry name" value="Periplasmic binding protein-like II"/>
    <property type="match status" value="1"/>
</dbReference>
<dbReference type="Proteomes" id="UP000281128">
    <property type="component" value="Unassembled WGS sequence"/>
</dbReference>
<protein>
    <submittedName>
        <fullName evidence="6">ABC transporter substrate-binding protein</fullName>
    </submittedName>
</protein>
<dbReference type="Pfam" id="PF10518">
    <property type="entry name" value="TAT_signal"/>
    <property type="match status" value="1"/>
</dbReference>
<dbReference type="InterPro" id="IPR030678">
    <property type="entry name" value="Peptide/Ni-bd"/>
</dbReference>
<dbReference type="GO" id="GO:0030288">
    <property type="term" value="C:outer membrane-bounded periplasmic space"/>
    <property type="evidence" value="ECO:0007669"/>
    <property type="project" value="UniProtKB-ARBA"/>
</dbReference>
<dbReference type="InterPro" id="IPR006311">
    <property type="entry name" value="TAT_signal"/>
</dbReference>
<dbReference type="PROSITE" id="PS51318">
    <property type="entry name" value="TAT"/>
    <property type="match status" value="1"/>
</dbReference>
<accession>A0A3A8B5J2</accession>
<keyword evidence="4" id="KW-0732">Signal</keyword>
<dbReference type="Pfam" id="PF00496">
    <property type="entry name" value="SBP_bac_5"/>
    <property type="match status" value="1"/>
</dbReference>
<dbReference type="Gene3D" id="3.40.190.10">
    <property type="entry name" value="Periplasmic binding protein-like II"/>
    <property type="match status" value="1"/>
</dbReference>